<dbReference type="EMBL" id="SNRW01004546">
    <property type="protein sequence ID" value="KAA6387040.1"/>
    <property type="molecule type" value="Genomic_DNA"/>
</dbReference>
<dbReference type="OrthoDB" id="49016at2759"/>
<sequence length="199" mass="22597">MVDYESRLLIAGLFRPFSTVKDTLKQISQKGPCEYIPHYRQTVSGNNYAQLNRNGVRLDINFPPKLYYGSVELSFSEAEDQRIKQESQSENLGIASKHELVFAIDSTRAVVESGLRATLCSSLMFCLENVFMNSQPQKRLFIRTQRLSQIIAISNKVHNFRVQKVISYSRSIGQPSFTTEVVFSIFSAIFAPLSLITDQ</sequence>
<reference evidence="1 2" key="1">
    <citation type="submission" date="2019-03" db="EMBL/GenBank/DDBJ databases">
        <title>Single cell metagenomics reveals metabolic interactions within the superorganism composed of flagellate Streblomastix strix and complex community of Bacteroidetes bacteria on its surface.</title>
        <authorList>
            <person name="Treitli S.C."/>
            <person name="Kolisko M."/>
            <person name="Husnik F."/>
            <person name="Keeling P."/>
            <person name="Hampl V."/>
        </authorList>
    </citation>
    <scope>NUCLEOTIDE SEQUENCE [LARGE SCALE GENOMIC DNA]</scope>
    <source>
        <strain evidence="1">ST1C</strain>
    </source>
</reference>
<name>A0A5J4VX27_9EUKA</name>
<dbReference type="Proteomes" id="UP000324800">
    <property type="component" value="Unassembled WGS sequence"/>
</dbReference>
<accession>A0A5J4VX27</accession>
<comment type="caution">
    <text evidence="1">The sequence shown here is derived from an EMBL/GenBank/DDBJ whole genome shotgun (WGS) entry which is preliminary data.</text>
</comment>
<organism evidence="1 2">
    <name type="scientific">Streblomastix strix</name>
    <dbReference type="NCBI Taxonomy" id="222440"/>
    <lineage>
        <taxon>Eukaryota</taxon>
        <taxon>Metamonada</taxon>
        <taxon>Preaxostyla</taxon>
        <taxon>Oxymonadida</taxon>
        <taxon>Streblomastigidae</taxon>
        <taxon>Streblomastix</taxon>
    </lineage>
</organism>
<protein>
    <submittedName>
        <fullName evidence="1">Uncharacterized protein</fullName>
    </submittedName>
</protein>
<proteinExistence type="predicted"/>
<evidence type="ECO:0000313" key="2">
    <source>
        <dbReference type="Proteomes" id="UP000324800"/>
    </source>
</evidence>
<gene>
    <name evidence="1" type="ORF">EZS28_017435</name>
</gene>
<evidence type="ECO:0000313" key="1">
    <source>
        <dbReference type="EMBL" id="KAA6387040.1"/>
    </source>
</evidence>
<dbReference type="AlphaFoldDB" id="A0A5J4VX27"/>